<name>A0A840NUD6_9ACTN</name>
<evidence type="ECO:0000313" key="2">
    <source>
        <dbReference type="EMBL" id="MBB5132354.1"/>
    </source>
</evidence>
<gene>
    <name evidence="2" type="ORF">HNP84_002070</name>
</gene>
<evidence type="ECO:0000256" key="1">
    <source>
        <dbReference type="SAM" id="MobiDB-lite"/>
    </source>
</evidence>
<dbReference type="EMBL" id="JACHGN010000004">
    <property type="protein sequence ID" value="MBB5132354.1"/>
    <property type="molecule type" value="Genomic_DNA"/>
</dbReference>
<comment type="caution">
    <text evidence="2">The sequence shown here is derived from an EMBL/GenBank/DDBJ whole genome shotgun (WGS) entry which is preliminary data.</text>
</comment>
<dbReference type="Proteomes" id="UP000578449">
    <property type="component" value="Unassembled WGS sequence"/>
</dbReference>
<dbReference type="RefSeq" id="WP_185049230.1">
    <property type="nucleotide sequence ID" value="NZ_BAABIX010000003.1"/>
</dbReference>
<reference evidence="2 3" key="1">
    <citation type="submission" date="2020-08" db="EMBL/GenBank/DDBJ databases">
        <title>Genomic Encyclopedia of Type Strains, Phase IV (KMG-IV): sequencing the most valuable type-strain genomes for metagenomic binning, comparative biology and taxonomic classification.</title>
        <authorList>
            <person name="Goeker M."/>
        </authorList>
    </citation>
    <scope>NUCLEOTIDE SEQUENCE [LARGE SCALE GENOMIC DNA]</scope>
    <source>
        <strain evidence="2 3">DSM 45615</strain>
    </source>
</reference>
<keyword evidence="3" id="KW-1185">Reference proteome</keyword>
<organism evidence="2 3">
    <name type="scientific">Thermocatellispora tengchongensis</name>
    <dbReference type="NCBI Taxonomy" id="1073253"/>
    <lineage>
        <taxon>Bacteria</taxon>
        <taxon>Bacillati</taxon>
        <taxon>Actinomycetota</taxon>
        <taxon>Actinomycetes</taxon>
        <taxon>Streptosporangiales</taxon>
        <taxon>Streptosporangiaceae</taxon>
        <taxon>Thermocatellispora</taxon>
    </lineage>
</organism>
<evidence type="ECO:0000313" key="3">
    <source>
        <dbReference type="Proteomes" id="UP000578449"/>
    </source>
</evidence>
<feature type="compositionally biased region" description="Gly residues" evidence="1">
    <location>
        <begin position="41"/>
        <end position="58"/>
    </location>
</feature>
<proteinExistence type="predicted"/>
<accession>A0A840NUD6</accession>
<feature type="region of interest" description="Disordered" evidence="1">
    <location>
        <begin position="39"/>
        <end position="58"/>
    </location>
</feature>
<protein>
    <submittedName>
        <fullName evidence="2">Uncharacterized protein</fullName>
    </submittedName>
</protein>
<sequence length="1364" mass="138543">MDRGEAVGPGAMEVTTPGGGALADEVAASARAHVAGQGVARRGGGVEPGGLLPGSRDSGGLGVSALGAERVREVAGLVGRLTGLDLAGAYRSLPKGLPLLTYRVCAESDGVRAACSGPLPLLKPVGVDVTGDGTADVVADLVPAPDLGEVVAAARAPLAALTRSEARRRGELAGKISARLGFVSWRLPGGDTEGGPLRAQVWAEYEVPASAGFAAARRVSIGFDGLRRGASLSGLDWVRFAAAPDADSPATVVVRAEARREEAGASVATVAGVGDVAGDRPTLLSLAQAPVPGRTAIRAAFEKGALASTVSVSSSAPATLDALALTRDRFTHLTLDRPRSQVTATIGRAGGGAGVRFAGGAAVDRAELRDYAYRGGALVRALVAGVTGLPPAFAARYETRGGAPSITVTGSAPHPKAAELLYYDAARGRTVVRAKATGLAARLSLTADPARAAIAAEAAAPVGSLDAVLQRGGGAVSSPRGAHATLIKDGAALGVSARLTGVKRVDVRYGRRPHAALSGVAGDASFVAAASVDRTHLARVELSNTPAEVRVDVDPRGRRAAFRAGGVIDRVRAAYANTRTGPTIDGTMRGVRSGVAASWDLGARTVASVAAAALARAEVYVNRAYVTRPGGAQEVRVAVDGVRGRVTATADVPGRRLDWTADRPVTAVSAFARVRAGDRVYRVAATARGVPARFEAAWGPGTYRFRGLTGPLGSAAVAVANHDGATAPSGPHLAAHYEQATGDLDASVRVDGLSSAEFTGTGAGFTADVRGKGQAVALDADVRLAGDLRFGALGTLGPVPGRLTVTAAPGGVIGYDTHGAALDLRAEVWLGKAAALAGGHAPGPAIPGTPGVSLADRGCAAGSPGCAKDTGPFCTPSRGCFGLRGYVGMRLPAKVTVDLARRTASFSGYRPESGRLAVYLAGSVLPPLPVRAVATLDGLPPAVTGLALGPLETGTGAAGGAIRAGYRLDPPSAIASLAVTAQADTGGPYGVVRGRLELAPVPAAVSVTGTYGAKTRIAVANSGPIGKLVAKVTVVPRGARAGTGLVRFTDVPARFTLAADAASGGLRVPTLGYRAEGGENTLDGLFAVEGPLVARVRTAARARLLGASFRVRDLAADTTVRLNPDLSVDLVSRPVPTGLLEAHAGLSVEPVRRQRARVRREIPYTGGLAGFALDGHVGFGPSTIGDFSVAVHRMSWLKIRPGKVPFGLSAPPALGYVMPGFEGAYDRVDVRAEGVDLRPDVDIVARIDRKVGPDVFRDRLRLGRATSLSFRRYDGRMRPISARQPISVGPAEVACLAVSTRPGPVTGGGENAITLRGADGPQLVTLLDPGGQVNGYALDLLAYFMSPYPGASWEVTGVDAGGCR</sequence>